<accession>A0ABM7F512</accession>
<dbReference type="SUPFAM" id="SSF53474">
    <property type="entry name" value="alpha/beta-Hydrolases"/>
    <property type="match status" value="1"/>
</dbReference>
<feature type="region of interest" description="Disordered" evidence="1">
    <location>
        <begin position="53"/>
        <end position="76"/>
    </location>
</feature>
<name>A0ABM7F512_9ACTN</name>
<evidence type="ECO:0000256" key="1">
    <source>
        <dbReference type="SAM" id="MobiDB-lite"/>
    </source>
</evidence>
<reference evidence="2 3" key="2">
    <citation type="journal article" date="2023" name="ChemBioChem">
        <title>Acyltransferase Domain Exchange between Two Independent Type I Polyketide Synthases in the Same Producer Strain of Macrolide Antibiotics.</title>
        <authorList>
            <person name="Kudo F."/>
            <person name="Kishikawa K."/>
            <person name="Tsuboi K."/>
            <person name="Kido T."/>
            <person name="Usui T."/>
            <person name="Hashimoto J."/>
            <person name="Shin-Ya K."/>
            <person name="Miyanaga A."/>
            <person name="Eguchi T."/>
        </authorList>
    </citation>
    <scope>NUCLEOTIDE SEQUENCE [LARGE SCALE GENOMIC DNA]</scope>
    <source>
        <strain evidence="2 3">A-8890</strain>
    </source>
</reference>
<dbReference type="EMBL" id="AP018448">
    <property type="protein sequence ID" value="BBC30831.1"/>
    <property type="molecule type" value="Genomic_DNA"/>
</dbReference>
<proteinExistence type="predicted"/>
<evidence type="ECO:0000313" key="2">
    <source>
        <dbReference type="EMBL" id="BBC30831.1"/>
    </source>
</evidence>
<dbReference type="InterPro" id="IPR029058">
    <property type="entry name" value="AB_hydrolase_fold"/>
</dbReference>
<sequence length="76" mass="8177">MAGADDRHIPAAHTKQLAAHLPAAALDVLPRTTHALPIRHAALISARIARIAAEPGRPHHPQDHLFPSSPPSTRFH</sequence>
<dbReference type="Proteomes" id="UP001321542">
    <property type="component" value="Chromosome"/>
</dbReference>
<dbReference type="Gene3D" id="3.40.50.1820">
    <property type="entry name" value="alpha/beta hydrolase"/>
    <property type="match status" value="1"/>
</dbReference>
<reference evidence="2 3" key="1">
    <citation type="journal article" date="2010" name="ChemBioChem">
        <title>Cloning and characterization of the biosynthetic gene cluster of 16-membered macrolide antibiotic FD-891: involvement of a dual functional cytochrome P450 monooxygenase catalyzing epoxidation and hydroxylation.</title>
        <authorList>
            <person name="Kudo F."/>
            <person name="Motegi A."/>
            <person name="Mizoue K."/>
            <person name="Eguchi T."/>
        </authorList>
    </citation>
    <scope>NUCLEOTIDE SEQUENCE [LARGE SCALE GENOMIC DNA]</scope>
    <source>
        <strain evidence="2 3">A-8890</strain>
    </source>
</reference>
<organism evidence="2 3">
    <name type="scientific">Streptomyces graminofaciens</name>
    <dbReference type="NCBI Taxonomy" id="68212"/>
    <lineage>
        <taxon>Bacteria</taxon>
        <taxon>Bacillati</taxon>
        <taxon>Actinomycetota</taxon>
        <taxon>Actinomycetes</taxon>
        <taxon>Kitasatosporales</taxon>
        <taxon>Streptomycetaceae</taxon>
        <taxon>Streptomyces</taxon>
    </lineage>
</organism>
<dbReference type="RefSeq" id="WP_286249495.1">
    <property type="nucleotide sequence ID" value="NZ_AP018448.1"/>
</dbReference>
<evidence type="ECO:0000313" key="3">
    <source>
        <dbReference type="Proteomes" id="UP001321542"/>
    </source>
</evidence>
<gene>
    <name evidence="2" type="ORF">SGFS_021250</name>
</gene>
<protein>
    <submittedName>
        <fullName evidence="2">Uncharacterized protein</fullName>
    </submittedName>
</protein>
<keyword evidence="3" id="KW-1185">Reference proteome</keyword>